<dbReference type="EMBL" id="VANS01000003">
    <property type="protein sequence ID" value="TMM51738.1"/>
    <property type="molecule type" value="Genomic_DNA"/>
</dbReference>
<evidence type="ECO:0000259" key="8">
    <source>
        <dbReference type="Pfam" id="PF02770"/>
    </source>
</evidence>
<dbReference type="InterPro" id="IPR037069">
    <property type="entry name" value="AcylCoA_DH/ox_N_sf"/>
</dbReference>
<organism evidence="10 11">
    <name type="scientific">Sulfitobacter sabulilitoris</name>
    <dbReference type="NCBI Taxonomy" id="2562655"/>
    <lineage>
        <taxon>Bacteria</taxon>
        <taxon>Pseudomonadati</taxon>
        <taxon>Pseudomonadota</taxon>
        <taxon>Alphaproteobacteria</taxon>
        <taxon>Rhodobacterales</taxon>
        <taxon>Roseobacteraceae</taxon>
        <taxon>Sulfitobacter</taxon>
    </lineage>
</organism>
<dbReference type="FunFam" id="1.20.140.10:FF:000012">
    <property type="entry name" value="Acyl-CoA dehydrogenase fadE12"/>
    <property type="match status" value="1"/>
</dbReference>
<dbReference type="PIRSF" id="PIRSF016578">
    <property type="entry name" value="HsaA"/>
    <property type="match status" value="1"/>
</dbReference>
<dbReference type="GO" id="GO:0003995">
    <property type="term" value="F:acyl-CoA dehydrogenase activity"/>
    <property type="evidence" value="ECO:0007669"/>
    <property type="project" value="TreeGrafter"/>
</dbReference>
<name>A0A5S3PD95_9RHOB</name>
<proteinExistence type="inferred from homology"/>
<dbReference type="InterPro" id="IPR013786">
    <property type="entry name" value="AcylCoA_DH/ox_N"/>
</dbReference>
<dbReference type="Pfam" id="PF02771">
    <property type="entry name" value="Acyl-CoA_dh_N"/>
    <property type="match status" value="1"/>
</dbReference>
<comment type="cofactor">
    <cofactor evidence="1 6">
        <name>FAD</name>
        <dbReference type="ChEBI" id="CHEBI:57692"/>
    </cofactor>
</comment>
<dbReference type="CDD" id="cd00567">
    <property type="entry name" value="ACAD"/>
    <property type="match status" value="1"/>
</dbReference>
<dbReference type="OrthoDB" id="9775090at2"/>
<dbReference type="Gene3D" id="2.40.110.10">
    <property type="entry name" value="Butyryl-CoA Dehydrogenase, subunit A, domain 2"/>
    <property type="match status" value="1"/>
</dbReference>
<dbReference type="FunFam" id="2.40.110.10:FF:000002">
    <property type="entry name" value="Acyl-CoA dehydrogenase fadE12"/>
    <property type="match status" value="1"/>
</dbReference>
<evidence type="ECO:0000256" key="1">
    <source>
        <dbReference type="ARBA" id="ARBA00001974"/>
    </source>
</evidence>
<dbReference type="Gene3D" id="1.10.540.10">
    <property type="entry name" value="Acyl-CoA dehydrogenase/oxidase, N-terminal domain"/>
    <property type="match status" value="1"/>
</dbReference>
<accession>A0A5S3PD95</accession>
<feature type="domain" description="Acyl-CoA oxidase/dehydrogenase middle" evidence="8">
    <location>
        <begin position="128"/>
        <end position="223"/>
    </location>
</feature>
<dbReference type="Pfam" id="PF02770">
    <property type="entry name" value="Acyl-CoA_dh_M"/>
    <property type="match status" value="1"/>
</dbReference>
<dbReference type="InterPro" id="IPR046373">
    <property type="entry name" value="Acyl-CoA_Oxase/DH_mid-dom_sf"/>
</dbReference>
<dbReference type="Gene3D" id="1.20.140.10">
    <property type="entry name" value="Butyryl-CoA Dehydrogenase, subunit A, domain 3"/>
    <property type="match status" value="1"/>
</dbReference>
<dbReference type="InterPro" id="IPR006091">
    <property type="entry name" value="Acyl-CoA_Oxase/DH_mid-dom"/>
</dbReference>
<evidence type="ECO:0000259" key="7">
    <source>
        <dbReference type="Pfam" id="PF00441"/>
    </source>
</evidence>
<keyword evidence="11" id="KW-1185">Reference proteome</keyword>
<dbReference type="GO" id="GO:0033539">
    <property type="term" value="P:fatty acid beta-oxidation using acyl-CoA dehydrogenase"/>
    <property type="evidence" value="ECO:0007669"/>
    <property type="project" value="TreeGrafter"/>
</dbReference>
<dbReference type="InterPro" id="IPR009100">
    <property type="entry name" value="AcylCoA_DH/oxidase_NM_dom_sf"/>
</dbReference>
<keyword evidence="4 6" id="KW-0274">FAD</keyword>
<dbReference type="AlphaFoldDB" id="A0A5S3PD95"/>
<evidence type="ECO:0000256" key="4">
    <source>
        <dbReference type="ARBA" id="ARBA00022827"/>
    </source>
</evidence>
<feature type="domain" description="Acyl-CoA dehydrogenase/oxidase N-terminal" evidence="9">
    <location>
        <begin position="15"/>
        <end position="124"/>
    </location>
</feature>
<evidence type="ECO:0000256" key="6">
    <source>
        <dbReference type="RuleBase" id="RU362125"/>
    </source>
</evidence>
<sequence>MGLTLFQGTLVDTQEHHAMLRENVAKLAGGFGRKYFQDAVKENRKPTELWDALAEGGFLGVHVAEEYGGSGGGLADYNVIVEEVAAQGCPILSLVIGSICAPIIEQHGSEALKQEWLPGLASGQKRLAFAITEPDAGTNTHKITTTAKRDGDGWSISGTKYWTSAVDESEAILVVARGEERDDKGRGKLSLFIVPADAKGLTRTPIETALQVPETQFTMFFDDVKIPADAIIGQEGQGMRHLFAGLNPERVCAAAINNGIARYALQKAAQYATDRKVWDVPIGAHQGVSHPLAKAYVAVQQARLMTARAAELFDQGSPEAGEAANMAKFAAADASLEALDQAIQTHGGNGMALEYGLADLWFIARLHKTAPVSREMILNFLAQHSLGLPKSY</sequence>
<dbReference type="Proteomes" id="UP000309550">
    <property type="component" value="Unassembled WGS sequence"/>
</dbReference>
<dbReference type="InterPro" id="IPR036250">
    <property type="entry name" value="AcylCo_DH-like_C"/>
</dbReference>
<dbReference type="PANTHER" id="PTHR43884:SF12">
    <property type="entry name" value="ISOVALERYL-COA DEHYDROGENASE, MITOCHONDRIAL-RELATED"/>
    <property type="match status" value="1"/>
</dbReference>
<dbReference type="GO" id="GO:0050660">
    <property type="term" value="F:flavin adenine dinucleotide binding"/>
    <property type="evidence" value="ECO:0007669"/>
    <property type="project" value="InterPro"/>
</dbReference>
<dbReference type="Pfam" id="PF00441">
    <property type="entry name" value="Acyl-CoA_dh_1"/>
    <property type="match status" value="1"/>
</dbReference>
<dbReference type="GO" id="GO:0046359">
    <property type="term" value="P:butyrate catabolic process"/>
    <property type="evidence" value="ECO:0007669"/>
    <property type="project" value="TreeGrafter"/>
</dbReference>
<comment type="caution">
    <text evidence="10">The sequence shown here is derived from an EMBL/GenBank/DDBJ whole genome shotgun (WGS) entry which is preliminary data.</text>
</comment>
<evidence type="ECO:0000313" key="10">
    <source>
        <dbReference type="EMBL" id="TMM51738.1"/>
    </source>
</evidence>
<evidence type="ECO:0000256" key="5">
    <source>
        <dbReference type="ARBA" id="ARBA00023002"/>
    </source>
</evidence>
<evidence type="ECO:0000256" key="2">
    <source>
        <dbReference type="ARBA" id="ARBA00009347"/>
    </source>
</evidence>
<feature type="domain" description="Acyl-CoA dehydrogenase/oxidase C-terminal" evidence="7">
    <location>
        <begin position="236"/>
        <end position="384"/>
    </location>
</feature>
<dbReference type="SUPFAM" id="SSF56645">
    <property type="entry name" value="Acyl-CoA dehydrogenase NM domain-like"/>
    <property type="match status" value="1"/>
</dbReference>
<reference evidence="10 11" key="1">
    <citation type="submission" date="2019-05" db="EMBL/GenBank/DDBJ databases">
        <title>Sulfitobacter sabulilitoris sp. nov., isolated from a marine sand.</title>
        <authorList>
            <person name="Yoon J.-H."/>
        </authorList>
    </citation>
    <scope>NUCLEOTIDE SEQUENCE [LARGE SCALE GENOMIC DNA]</scope>
    <source>
        <strain evidence="10 11">HSMS-29</strain>
    </source>
</reference>
<dbReference type="PANTHER" id="PTHR43884">
    <property type="entry name" value="ACYL-COA DEHYDROGENASE"/>
    <property type="match status" value="1"/>
</dbReference>
<evidence type="ECO:0000313" key="11">
    <source>
        <dbReference type="Proteomes" id="UP000309550"/>
    </source>
</evidence>
<comment type="similarity">
    <text evidence="2 6">Belongs to the acyl-CoA dehydrogenase family.</text>
</comment>
<evidence type="ECO:0000256" key="3">
    <source>
        <dbReference type="ARBA" id="ARBA00022630"/>
    </source>
</evidence>
<evidence type="ECO:0000259" key="9">
    <source>
        <dbReference type="Pfam" id="PF02771"/>
    </source>
</evidence>
<keyword evidence="5 6" id="KW-0560">Oxidoreductase</keyword>
<dbReference type="InterPro" id="IPR009075">
    <property type="entry name" value="AcylCo_DH/oxidase_C"/>
</dbReference>
<gene>
    <name evidence="10" type="ORF">FDT80_13380</name>
</gene>
<protein>
    <submittedName>
        <fullName evidence="10">Acyl-CoA dehydrogenase</fullName>
    </submittedName>
</protein>
<dbReference type="RefSeq" id="WP_138662811.1">
    <property type="nucleotide sequence ID" value="NZ_VANS01000003.1"/>
</dbReference>
<dbReference type="SUPFAM" id="SSF47203">
    <property type="entry name" value="Acyl-CoA dehydrogenase C-terminal domain-like"/>
    <property type="match status" value="1"/>
</dbReference>
<keyword evidence="3 6" id="KW-0285">Flavoprotein</keyword>